<dbReference type="InterPro" id="IPR006433">
    <property type="entry name" value="Prohead_protease"/>
</dbReference>
<evidence type="ECO:0000256" key="2">
    <source>
        <dbReference type="ARBA" id="ARBA00022670"/>
    </source>
</evidence>
<accession>A0ABX2A5Z7</accession>
<keyword evidence="3" id="KW-0378">Hydrolase</keyword>
<keyword evidence="2 5" id="KW-0645">Protease</keyword>
<evidence type="ECO:0000256" key="3">
    <source>
        <dbReference type="ARBA" id="ARBA00022801"/>
    </source>
</evidence>
<organism evidence="5 6">
    <name type="scientific">Isoptericola halotolerans</name>
    <dbReference type="NCBI Taxonomy" id="300560"/>
    <lineage>
        <taxon>Bacteria</taxon>
        <taxon>Bacillati</taxon>
        <taxon>Actinomycetota</taxon>
        <taxon>Actinomycetes</taxon>
        <taxon>Micrococcales</taxon>
        <taxon>Promicromonosporaceae</taxon>
        <taxon>Isoptericola</taxon>
    </lineage>
</organism>
<sequence>MDRRSDLLGTRERRLMTAPMQVRADGDDTLVVEGYASVFESPYDIWGGPDKGGFTEIIDRRAFDKTLKSNADVPLLLNHGGMPLARTKSGTLQLSTDKHGLKMRAELDRRDPEVQSLGVKLERGDMDEMSFAFYAIREQWDDEKAERRLTEVSIHKGDVSIVNYGANSATSVGLVDAVRALAEADESELAAARSSLDRAEAEAAQRHLNAYLRAQRGARTTTSLAAARAVIEGLA</sequence>
<name>A0ABX2A5Z7_9MICO</name>
<dbReference type="GO" id="GO:0008233">
    <property type="term" value="F:peptidase activity"/>
    <property type="evidence" value="ECO:0007669"/>
    <property type="project" value="UniProtKB-KW"/>
</dbReference>
<dbReference type="EMBL" id="JABEZU010000003">
    <property type="protein sequence ID" value="NOV98209.1"/>
    <property type="molecule type" value="Genomic_DNA"/>
</dbReference>
<evidence type="ECO:0000259" key="4">
    <source>
        <dbReference type="Pfam" id="PF04586"/>
    </source>
</evidence>
<dbReference type="GO" id="GO:0006508">
    <property type="term" value="P:proteolysis"/>
    <property type="evidence" value="ECO:0007669"/>
    <property type="project" value="UniProtKB-KW"/>
</dbReference>
<keyword evidence="6" id="KW-1185">Reference proteome</keyword>
<keyword evidence="1" id="KW-1188">Viral release from host cell</keyword>
<dbReference type="Proteomes" id="UP000757540">
    <property type="component" value="Unassembled WGS sequence"/>
</dbReference>
<proteinExistence type="predicted"/>
<evidence type="ECO:0000256" key="1">
    <source>
        <dbReference type="ARBA" id="ARBA00022612"/>
    </source>
</evidence>
<dbReference type="NCBIfam" id="TIGR01543">
    <property type="entry name" value="proheadase_HK97"/>
    <property type="match status" value="1"/>
</dbReference>
<reference evidence="5 6" key="1">
    <citation type="submission" date="2020-05" db="EMBL/GenBank/DDBJ databases">
        <title>Genomic Encyclopedia of Type Strains, Phase III (KMG-III): the genomes of soil and plant-associated and newly described type strains.</title>
        <authorList>
            <person name="Whitman W."/>
        </authorList>
    </citation>
    <scope>NUCLEOTIDE SEQUENCE [LARGE SCALE GENOMIC DNA]</scope>
    <source>
        <strain evidence="5 6">KCTC 19046</strain>
    </source>
</reference>
<gene>
    <name evidence="5" type="ORF">HDG69_002794</name>
</gene>
<evidence type="ECO:0000313" key="5">
    <source>
        <dbReference type="EMBL" id="NOV98209.1"/>
    </source>
</evidence>
<feature type="domain" description="Prohead serine protease" evidence="4">
    <location>
        <begin position="20"/>
        <end position="173"/>
    </location>
</feature>
<protein>
    <submittedName>
        <fullName evidence="5">HK97 family phage prohead protease</fullName>
    </submittedName>
</protein>
<evidence type="ECO:0000313" key="6">
    <source>
        <dbReference type="Proteomes" id="UP000757540"/>
    </source>
</evidence>
<dbReference type="Pfam" id="PF04586">
    <property type="entry name" value="Peptidase_S78"/>
    <property type="match status" value="1"/>
</dbReference>
<dbReference type="RefSeq" id="WP_171784420.1">
    <property type="nucleotide sequence ID" value="NZ_BAAAML010000012.1"/>
</dbReference>
<dbReference type="InterPro" id="IPR054613">
    <property type="entry name" value="Peptidase_S78_dom"/>
</dbReference>
<comment type="caution">
    <text evidence="5">The sequence shown here is derived from an EMBL/GenBank/DDBJ whole genome shotgun (WGS) entry which is preliminary data.</text>
</comment>